<dbReference type="SMART" id="SM00220">
    <property type="entry name" value="S_TKc"/>
    <property type="match status" value="1"/>
</dbReference>
<dbReference type="GO" id="GO:0004674">
    <property type="term" value="F:protein serine/threonine kinase activity"/>
    <property type="evidence" value="ECO:0007669"/>
    <property type="project" value="InterPro"/>
</dbReference>
<dbReference type="InterPro" id="IPR008271">
    <property type="entry name" value="Ser/Thr_kinase_AS"/>
</dbReference>
<accession>A0A1E3QX69</accession>
<dbReference type="PANTHER" id="PTHR24348">
    <property type="entry name" value="SERINE/THREONINE-PROTEIN KINASE UNC-51-RELATED"/>
    <property type="match status" value="1"/>
</dbReference>
<reference evidence="3" key="1">
    <citation type="submission" date="2016-05" db="EMBL/GenBank/DDBJ databases">
        <title>Comparative genomics of biotechnologically important yeasts.</title>
        <authorList>
            <consortium name="DOE Joint Genome Institute"/>
            <person name="Riley R."/>
            <person name="Haridas S."/>
            <person name="Wolfe K.H."/>
            <person name="Lopes M.R."/>
            <person name="Hittinger C.T."/>
            <person name="Goker M."/>
            <person name="Salamov A."/>
            <person name="Wisecaver J."/>
            <person name="Long T.M."/>
            <person name="Aerts A.L."/>
            <person name="Barry K."/>
            <person name="Choi C."/>
            <person name="Clum A."/>
            <person name="Coughlan A.Y."/>
            <person name="Deshpande S."/>
            <person name="Douglass A.P."/>
            <person name="Hanson S.J."/>
            <person name="Klenk H.-P."/>
            <person name="Labutti K."/>
            <person name="Lapidus A."/>
            <person name="Lindquist E."/>
            <person name="Lipzen A."/>
            <person name="Meier-Kolthoff J.P."/>
            <person name="Ohm R.A."/>
            <person name="Otillar R.P."/>
            <person name="Pangilinan J."/>
            <person name="Peng Y."/>
            <person name="Rokas A."/>
            <person name="Rosa C.A."/>
            <person name="Scheuner C."/>
            <person name="Sibirny A.A."/>
            <person name="Slot J.C."/>
            <person name="Stielow J.B."/>
            <person name="Sun H."/>
            <person name="Kurtzman C.P."/>
            <person name="Blackwell M."/>
            <person name="Grigoriev I.V."/>
            <person name="Jeffries T.W."/>
        </authorList>
    </citation>
    <scope>NUCLEOTIDE SEQUENCE [LARGE SCALE GENOMIC DNA]</scope>
    <source>
        <strain evidence="3">NRRL Y-12698</strain>
    </source>
</reference>
<organism evidence="2 3">
    <name type="scientific">Babjeviella inositovora NRRL Y-12698</name>
    <dbReference type="NCBI Taxonomy" id="984486"/>
    <lineage>
        <taxon>Eukaryota</taxon>
        <taxon>Fungi</taxon>
        <taxon>Dikarya</taxon>
        <taxon>Ascomycota</taxon>
        <taxon>Saccharomycotina</taxon>
        <taxon>Pichiomycetes</taxon>
        <taxon>Serinales incertae sedis</taxon>
        <taxon>Babjeviella</taxon>
    </lineage>
</organism>
<dbReference type="InterPro" id="IPR000719">
    <property type="entry name" value="Prot_kinase_dom"/>
</dbReference>
<dbReference type="GO" id="GO:0010506">
    <property type="term" value="P:regulation of autophagy"/>
    <property type="evidence" value="ECO:0007669"/>
    <property type="project" value="InterPro"/>
</dbReference>
<dbReference type="OrthoDB" id="4062651at2759"/>
<dbReference type="InterPro" id="IPR011009">
    <property type="entry name" value="Kinase-like_dom_sf"/>
</dbReference>
<evidence type="ECO:0000313" key="3">
    <source>
        <dbReference type="Proteomes" id="UP000094336"/>
    </source>
</evidence>
<dbReference type="GeneID" id="30145192"/>
<feature type="domain" description="Protein kinase" evidence="1">
    <location>
        <begin position="28"/>
        <end position="292"/>
    </location>
</feature>
<dbReference type="PANTHER" id="PTHR24348:SF68">
    <property type="entry name" value="SERINE_THREONINE-PROTEIN KINASE ATG1C"/>
    <property type="match status" value="1"/>
</dbReference>
<evidence type="ECO:0000313" key="2">
    <source>
        <dbReference type="EMBL" id="ODQ82256.1"/>
    </source>
</evidence>
<evidence type="ECO:0000259" key="1">
    <source>
        <dbReference type="PROSITE" id="PS50011"/>
    </source>
</evidence>
<dbReference type="STRING" id="984486.A0A1E3QX69"/>
<dbReference type="PROSITE" id="PS00108">
    <property type="entry name" value="PROTEIN_KINASE_ST"/>
    <property type="match status" value="1"/>
</dbReference>
<dbReference type="AlphaFoldDB" id="A0A1E3QX69"/>
<dbReference type="InterPro" id="IPR045269">
    <property type="entry name" value="Atg1-like"/>
</dbReference>
<keyword evidence="3" id="KW-1185">Reference proteome</keyword>
<protein>
    <recommendedName>
        <fullName evidence="1">Protein kinase domain-containing protein</fullName>
    </recommendedName>
</protein>
<dbReference type="PROSITE" id="PS50011">
    <property type="entry name" value="PROTEIN_KINASE_DOM"/>
    <property type="match status" value="1"/>
</dbReference>
<gene>
    <name evidence="2" type="ORF">BABINDRAFT_158891</name>
</gene>
<dbReference type="RefSeq" id="XP_018987584.1">
    <property type="nucleotide sequence ID" value="XM_019127339.1"/>
</dbReference>
<sequence length="462" mass="50644">MTYETPSTISKIDECTAYEKGVLLRNKYRFVKSIQQGSYGNVSLALDTTTNTEVAIKAMNKSVHGVTPVARHEVSILSRLGYHPNICQLLDSFETSSTTYLVLEYCSGGDLHDRLHSQGGLSSFTVYKLASQLKEALNHSHQRGVYHRDIKPENILFSANGDAKLADWGLATLARSSYDSSVGTEKYMAPECFVSSTKYDTLYADYWSFGMTLLFAIFGKAPFTKPHPKADNNFKLFSVKRGGSDNNDMDVLYDIYPDMSAGCLEALVPVLSLIPSSRNLEKCVDLLNDNWSCGLTVDEEYELEMCEAYSDEDDMFEMDDAAYDDVIVPYTSKEISTLSSIVDDFSTSTAATSVTSIAIPSTKETATAPGIAPSQFASQPPPSLIGNSYMGKSWSDIEDEDDDDFFFQFESMSLSQSAQKPATVGAEPVAVNCNTKLTPSIAIGSAVTSGVTASGERNFNWF</sequence>
<dbReference type="SUPFAM" id="SSF56112">
    <property type="entry name" value="Protein kinase-like (PK-like)"/>
    <property type="match status" value="1"/>
</dbReference>
<dbReference type="Proteomes" id="UP000094336">
    <property type="component" value="Unassembled WGS sequence"/>
</dbReference>
<name>A0A1E3QX69_9ASCO</name>
<dbReference type="Gene3D" id="1.10.510.10">
    <property type="entry name" value="Transferase(Phosphotransferase) domain 1"/>
    <property type="match status" value="1"/>
</dbReference>
<proteinExistence type="predicted"/>
<dbReference type="GO" id="GO:0005737">
    <property type="term" value="C:cytoplasm"/>
    <property type="evidence" value="ECO:0007669"/>
    <property type="project" value="TreeGrafter"/>
</dbReference>
<dbReference type="GO" id="GO:0005524">
    <property type="term" value="F:ATP binding"/>
    <property type="evidence" value="ECO:0007669"/>
    <property type="project" value="InterPro"/>
</dbReference>
<dbReference type="Pfam" id="PF00069">
    <property type="entry name" value="Pkinase"/>
    <property type="match status" value="1"/>
</dbReference>
<dbReference type="EMBL" id="KV454426">
    <property type="protein sequence ID" value="ODQ82256.1"/>
    <property type="molecule type" value="Genomic_DNA"/>
</dbReference>